<feature type="region of interest" description="Disordered" evidence="1">
    <location>
        <begin position="143"/>
        <end position="163"/>
    </location>
</feature>
<dbReference type="EMBL" id="MU853362">
    <property type="protein sequence ID" value="KAK4108568.1"/>
    <property type="molecule type" value="Genomic_DNA"/>
</dbReference>
<dbReference type="PANTHER" id="PTHR39394">
    <property type="entry name" value="YALI0E31793P"/>
    <property type="match status" value="1"/>
</dbReference>
<feature type="domain" description="DnaJ homologue subfamily C member 28 conserved" evidence="2">
    <location>
        <begin position="265"/>
        <end position="334"/>
    </location>
</feature>
<feature type="compositionally biased region" description="Polar residues" evidence="1">
    <location>
        <begin position="411"/>
        <end position="421"/>
    </location>
</feature>
<dbReference type="InterPro" id="IPR018961">
    <property type="entry name" value="DnaJ_homolog_subfam-C_membr-28"/>
</dbReference>
<reference evidence="3" key="2">
    <citation type="submission" date="2023-05" db="EMBL/GenBank/DDBJ databases">
        <authorList>
            <consortium name="Lawrence Berkeley National Laboratory"/>
            <person name="Steindorff A."/>
            <person name="Hensen N."/>
            <person name="Bonometti L."/>
            <person name="Westerberg I."/>
            <person name="Brannstrom I.O."/>
            <person name="Guillou S."/>
            <person name="Cros-Aarteil S."/>
            <person name="Calhoun S."/>
            <person name="Haridas S."/>
            <person name="Kuo A."/>
            <person name="Mondo S."/>
            <person name="Pangilinan J."/>
            <person name="Riley R."/>
            <person name="Labutti K."/>
            <person name="Andreopoulos B."/>
            <person name="Lipzen A."/>
            <person name="Chen C."/>
            <person name="Yanf M."/>
            <person name="Daum C."/>
            <person name="Ng V."/>
            <person name="Clum A."/>
            <person name="Ohm R."/>
            <person name="Martin F."/>
            <person name="Silar P."/>
            <person name="Natvig D."/>
            <person name="Lalanne C."/>
            <person name="Gautier V."/>
            <person name="Ament-Velasquez S.L."/>
            <person name="Kruys A."/>
            <person name="Hutchinson M.I."/>
            <person name="Powell A.J."/>
            <person name="Barry K."/>
            <person name="Miller A.N."/>
            <person name="Grigoriev I.V."/>
            <person name="Debuchy R."/>
            <person name="Gladieux P."/>
            <person name="Thoren M.H."/>
            <person name="Johannesson H."/>
        </authorList>
    </citation>
    <scope>NUCLEOTIDE SEQUENCE</scope>
    <source>
        <strain evidence="3">CBS 508.74</strain>
    </source>
</reference>
<name>A0AAN6T8D7_9PEZI</name>
<keyword evidence="4" id="KW-1185">Reference proteome</keyword>
<feature type="compositionally biased region" description="Basic and acidic residues" evidence="1">
    <location>
        <begin position="44"/>
        <end position="53"/>
    </location>
</feature>
<dbReference type="Pfam" id="PF09350">
    <property type="entry name" value="DJC28_CD"/>
    <property type="match status" value="1"/>
</dbReference>
<dbReference type="Proteomes" id="UP001302812">
    <property type="component" value="Unassembled WGS sequence"/>
</dbReference>
<organism evidence="3 4">
    <name type="scientific">Canariomyces notabilis</name>
    <dbReference type="NCBI Taxonomy" id="2074819"/>
    <lineage>
        <taxon>Eukaryota</taxon>
        <taxon>Fungi</taxon>
        <taxon>Dikarya</taxon>
        <taxon>Ascomycota</taxon>
        <taxon>Pezizomycotina</taxon>
        <taxon>Sordariomycetes</taxon>
        <taxon>Sordariomycetidae</taxon>
        <taxon>Sordariales</taxon>
        <taxon>Chaetomiaceae</taxon>
        <taxon>Canariomyces</taxon>
    </lineage>
</organism>
<evidence type="ECO:0000313" key="3">
    <source>
        <dbReference type="EMBL" id="KAK4108568.1"/>
    </source>
</evidence>
<evidence type="ECO:0000313" key="4">
    <source>
        <dbReference type="Proteomes" id="UP001302812"/>
    </source>
</evidence>
<feature type="compositionally biased region" description="Basic and acidic residues" evidence="1">
    <location>
        <begin position="368"/>
        <end position="380"/>
    </location>
</feature>
<dbReference type="PANTHER" id="PTHR39394:SF1">
    <property type="entry name" value="DNAJ HOMOLOGUE SUBFAMILY C MEMBER 28 CONSERVED DOMAIN-CONTAINING PROTEIN"/>
    <property type="match status" value="1"/>
</dbReference>
<evidence type="ECO:0000256" key="1">
    <source>
        <dbReference type="SAM" id="MobiDB-lite"/>
    </source>
</evidence>
<feature type="region of interest" description="Disordered" evidence="1">
    <location>
        <begin position="557"/>
        <end position="578"/>
    </location>
</feature>
<sequence>MASTPFICGSCVRAMQVKALPTASLPQLRRSFSRSVIASLPADDATRRSRSDQTEDAAQQAVSDPAQSSGPNHEPGAMTRRLQQATEDALLTGGTAGRRAVQEAGFDEELKAQLLEKVARANFDATHASALAEAGIGTSRIPDSAGLGTRAMASGPAWTGEESTEDAVLRMLDDANKQLAPELRGKVKMPDLKPVDLRFRRGQGAVSPRLRAAGARDKAHAYAGMGLKDSGLSEEEREAVKKEFSERFTPGARALPNTVSGLTALANQRIEDAIARGQFKNIPRGKGVERDTRADNPFIDTTEYIMNKMIKRQEIVPPWIEKQQELARAASTFRARLRQEWKRHAARMIAAQGGTLEQQVARATAYARAEEVHNPRRRNPEQIAVPTNATDDVVMQRLQESPASSSPSPLADNNNNTSNPEPDSDPYASPGRPFRDPTWEASEHAYHTLAITNLNNLTRSYNLMAPELAKKPYFSLERELNNCFADVAPEVAGEIRVRATKPGRSLVDSPFGGTVQRKSAGGGLFGDGLLGGATQLYERKEGKYGLKEWWRDLWRKSAPGEESWESQEGKVKVKVGGQ</sequence>
<feature type="region of interest" description="Disordered" evidence="1">
    <location>
        <begin position="43"/>
        <end position="78"/>
    </location>
</feature>
<accession>A0AAN6T8D7</accession>
<comment type="caution">
    <text evidence="3">The sequence shown here is derived from an EMBL/GenBank/DDBJ whole genome shotgun (WGS) entry which is preliminary data.</text>
</comment>
<reference evidence="3" key="1">
    <citation type="journal article" date="2023" name="Mol. Phylogenet. Evol.">
        <title>Genome-scale phylogeny and comparative genomics of the fungal order Sordariales.</title>
        <authorList>
            <person name="Hensen N."/>
            <person name="Bonometti L."/>
            <person name="Westerberg I."/>
            <person name="Brannstrom I.O."/>
            <person name="Guillou S."/>
            <person name="Cros-Aarteil S."/>
            <person name="Calhoun S."/>
            <person name="Haridas S."/>
            <person name="Kuo A."/>
            <person name="Mondo S."/>
            <person name="Pangilinan J."/>
            <person name="Riley R."/>
            <person name="LaButti K."/>
            <person name="Andreopoulos B."/>
            <person name="Lipzen A."/>
            <person name="Chen C."/>
            <person name="Yan M."/>
            <person name="Daum C."/>
            <person name="Ng V."/>
            <person name="Clum A."/>
            <person name="Steindorff A."/>
            <person name="Ohm R.A."/>
            <person name="Martin F."/>
            <person name="Silar P."/>
            <person name="Natvig D.O."/>
            <person name="Lalanne C."/>
            <person name="Gautier V."/>
            <person name="Ament-Velasquez S.L."/>
            <person name="Kruys A."/>
            <person name="Hutchinson M.I."/>
            <person name="Powell A.J."/>
            <person name="Barry K."/>
            <person name="Miller A.N."/>
            <person name="Grigoriev I.V."/>
            <person name="Debuchy R."/>
            <person name="Gladieux P."/>
            <person name="Hiltunen Thoren M."/>
            <person name="Johannesson H."/>
        </authorList>
    </citation>
    <scope>NUCLEOTIDE SEQUENCE</scope>
    <source>
        <strain evidence="3">CBS 508.74</strain>
    </source>
</reference>
<protein>
    <recommendedName>
        <fullName evidence="2">DnaJ homologue subfamily C member 28 conserved domain-containing protein</fullName>
    </recommendedName>
</protein>
<dbReference type="GeneID" id="89937360"/>
<gene>
    <name evidence="3" type="ORF">N656DRAFT_761236</name>
</gene>
<proteinExistence type="predicted"/>
<dbReference type="AlphaFoldDB" id="A0AAN6T8D7"/>
<evidence type="ECO:0000259" key="2">
    <source>
        <dbReference type="Pfam" id="PF09350"/>
    </source>
</evidence>
<feature type="region of interest" description="Disordered" evidence="1">
    <location>
        <begin position="367"/>
        <end position="438"/>
    </location>
</feature>
<dbReference type="RefSeq" id="XP_064666138.1">
    <property type="nucleotide sequence ID" value="XM_064813235.1"/>
</dbReference>
<feature type="compositionally biased region" description="Polar residues" evidence="1">
    <location>
        <begin position="56"/>
        <end position="71"/>
    </location>
</feature>